<dbReference type="KEGG" id="ade:Adeh_0197"/>
<dbReference type="OrthoDB" id="5526620at2"/>
<sequence length="457" mass="48420">MDAQERDRLAGEVDALAAGLEEARGRHAAGLDPEPSLAPRFAARSEAAHRRTVDALRAAGEEALAARVAALRAERAAAGHEEAWRAAEAAARGRGPDGEAPLAALELAALRERDRGRRLALARAAAEALEPAAAHREAACEAAARARAEVGHAPDWRVVVEGDQLLAASDDAWRDVLAYRARTALEPLPAGDLARADLLHLLALGRWDGLFRAGMLPVALKLTLEPLGLDGRARVDAADRPAQWPGVHVHGARISFRPRGGAGDWQDLVEGMGRALGAAAAPPHRRDPALGAALGWLLGSLLLEPRWLADRAGVERRQAADVVRDLALRRLLALRARAAALRVATEVERGLSGARWREAYVEAMEAATGARWEGVRAARDADAAAHAAALRGADAGERLRRDLRERLDEDWWRNPRAAPLLAGLLAAGALPPEPGDTAPAPGDAARALVARLEGKPA</sequence>
<organism evidence="1 2">
    <name type="scientific">Anaeromyxobacter dehalogenans (strain 2CP-C)</name>
    <dbReference type="NCBI Taxonomy" id="290397"/>
    <lineage>
        <taxon>Bacteria</taxon>
        <taxon>Pseudomonadati</taxon>
        <taxon>Myxococcota</taxon>
        <taxon>Myxococcia</taxon>
        <taxon>Myxococcales</taxon>
        <taxon>Cystobacterineae</taxon>
        <taxon>Anaeromyxobacteraceae</taxon>
        <taxon>Anaeromyxobacter</taxon>
    </lineage>
</organism>
<dbReference type="AlphaFoldDB" id="Q2IME1"/>
<reference evidence="1 2" key="1">
    <citation type="submission" date="2006-01" db="EMBL/GenBank/DDBJ databases">
        <title>Complete sequence of Anaeromyxobacter dehalogenans 2CP-C.</title>
        <authorList>
            <consortium name="US DOE Joint Genome Institute"/>
            <person name="Copeland A."/>
            <person name="Lucas S."/>
            <person name="Lapidus A."/>
            <person name="Barry K."/>
            <person name="Detter J.C."/>
            <person name="Glavina T."/>
            <person name="Hammon N."/>
            <person name="Israni S."/>
            <person name="Pitluck S."/>
            <person name="Brettin T."/>
            <person name="Bruce D."/>
            <person name="Han C."/>
            <person name="Tapia R."/>
            <person name="Gilna P."/>
            <person name="Kiss H."/>
            <person name="Schmutz J."/>
            <person name="Larimer F."/>
            <person name="Land M."/>
            <person name="Kyrpides N."/>
            <person name="Anderson I."/>
            <person name="Sanford R.A."/>
            <person name="Ritalahti K.M."/>
            <person name="Thomas H.S."/>
            <person name="Kirby J.R."/>
            <person name="Zhulin I.B."/>
            <person name="Loeffler F.E."/>
            <person name="Richardson P."/>
        </authorList>
    </citation>
    <scope>NUCLEOTIDE SEQUENCE [LARGE SCALE GENOMIC DNA]</scope>
    <source>
        <strain evidence="1 2">2CP-C</strain>
    </source>
</reference>
<evidence type="ECO:0000313" key="1">
    <source>
        <dbReference type="EMBL" id="ABC79974.1"/>
    </source>
</evidence>
<gene>
    <name evidence="1" type="ordered locus">Adeh_0197</name>
</gene>
<accession>Q2IME1</accession>
<name>Q2IME1_ANADE</name>
<dbReference type="STRING" id="290397.Adeh_0197"/>
<protein>
    <submittedName>
        <fullName evidence="1">Uncharacterized protein</fullName>
    </submittedName>
</protein>
<dbReference type="HOGENOM" id="CLU_042757_0_0_7"/>
<dbReference type="EMBL" id="CP000251">
    <property type="protein sequence ID" value="ABC79974.1"/>
    <property type="molecule type" value="Genomic_DNA"/>
</dbReference>
<dbReference type="Proteomes" id="UP000001935">
    <property type="component" value="Chromosome"/>
</dbReference>
<dbReference type="eggNOG" id="COG1164">
    <property type="taxonomic scope" value="Bacteria"/>
</dbReference>
<dbReference type="RefSeq" id="WP_011419257.1">
    <property type="nucleotide sequence ID" value="NC_007760.1"/>
</dbReference>
<proteinExistence type="predicted"/>
<evidence type="ECO:0000313" key="2">
    <source>
        <dbReference type="Proteomes" id="UP000001935"/>
    </source>
</evidence>